<proteinExistence type="predicted"/>
<evidence type="ECO:0000313" key="1">
    <source>
        <dbReference type="EMBL" id="GFT70893.1"/>
    </source>
</evidence>
<dbReference type="EMBL" id="BMAW01020950">
    <property type="protein sequence ID" value="GFT70893.1"/>
    <property type="molecule type" value="Genomic_DNA"/>
</dbReference>
<dbReference type="Proteomes" id="UP000887013">
    <property type="component" value="Unassembled WGS sequence"/>
</dbReference>
<gene>
    <name evidence="1" type="ORF">NPIL_182061</name>
</gene>
<protein>
    <submittedName>
        <fullName evidence="1">Uncharacterized protein</fullName>
    </submittedName>
</protein>
<name>A0A8X6PIZ4_NEPPI</name>
<accession>A0A8X6PIZ4</accession>
<organism evidence="1 2">
    <name type="scientific">Nephila pilipes</name>
    <name type="common">Giant wood spider</name>
    <name type="synonym">Nephila maculata</name>
    <dbReference type="NCBI Taxonomy" id="299642"/>
    <lineage>
        <taxon>Eukaryota</taxon>
        <taxon>Metazoa</taxon>
        <taxon>Ecdysozoa</taxon>
        <taxon>Arthropoda</taxon>
        <taxon>Chelicerata</taxon>
        <taxon>Arachnida</taxon>
        <taxon>Araneae</taxon>
        <taxon>Araneomorphae</taxon>
        <taxon>Entelegynae</taxon>
        <taxon>Araneoidea</taxon>
        <taxon>Nephilidae</taxon>
        <taxon>Nephila</taxon>
    </lineage>
</organism>
<keyword evidence="2" id="KW-1185">Reference proteome</keyword>
<evidence type="ECO:0000313" key="2">
    <source>
        <dbReference type="Proteomes" id="UP000887013"/>
    </source>
</evidence>
<sequence>MTEIKFRFQLAIGLYKNFDSLILVNEYRFFMFHPSSSFDVVSIFQGTFPAAIKRLSIKPTNDYINVNKFPNRSSMWERFCHPFGTIEYCLLNCVRRDISAGFKTV</sequence>
<comment type="caution">
    <text evidence="1">The sequence shown here is derived from an EMBL/GenBank/DDBJ whole genome shotgun (WGS) entry which is preliminary data.</text>
</comment>
<reference evidence="1" key="1">
    <citation type="submission" date="2020-08" db="EMBL/GenBank/DDBJ databases">
        <title>Multicomponent nature underlies the extraordinary mechanical properties of spider dragline silk.</title>
        <authorList>
            <person name="Kono N."/>
            <person name="Nakamura H."/>
            <person name="Mori M."/>
            <person name="Yoshida Y."/>
            <person name="Ohtoshi R."/>
            <person name="Malay A.D."/>
            <person name="Moran D.A.P."/>
            <person name="Tomita M."/>
            <person name="Numata K."/>
            <person name="Arakawa K."/>
        </authorList>
    </citation>
    <scope>NUCLEOTIDE SEQUENCE</scope>
</reference>
<dbReference type="AlphaFoldDB" id="A0A8X6PIZ4"/>